<feature type="region of interest" description="Disordered" evidence="1">
    <location>
        <begin position="136"/>
        <end position="162"/>
    </location>
</feature>
<gene>
    <name evidence="3" type="ORF">F0P93_16135</name>
</gene>
<keyword evidence="2" id="KW-0732">Signal</keyword>
<evidence type="ECO:0000256" key="2">
    <source>
        <dbReference type="SAM" id="SignalP"/>
    </source>
</evidence>
<evidence type="ECO:0000313" key="3">
    <source>
        <dbReference type="EMBL" id="KAA9352718.1"/>
    </source>
</evidence>
<sequence length="162" mass="16870">MKKASTSVLLLLIFALLAGCKKEEETVSEFEQENAAYTAQFSFKTKSQQIAQGSDGKPVAKVVIEGTGSFSFAGTVTFVDEFDFGVTTGAATHKVTHTATNGDKIYATMTTQVGSSSITGTTTFTGGTGRFAKIKGSGPNTGPLLSATGEGTWKEEGGKVTF</sequence>
<comment type="caution">
    <text evidence="3">The sequence shown here is derived from an EMBL/GenBank/DDBJ whole genome shotgun (WGS) entry which is preliminary data.</text>
</comment>
<protein>
    <recommendedName>
        <fullName evidence="5">Lipoprotein</fullName>
    </recommendedName>
</protein>
<dbReference type="RefSeq" id="WP_150877691.1">
    <property type="nucleotide sequence ID" value="NZ_VTWS01000004.1"/>
</dbReference>
<dbReference type="AlphaFoldDB" id="A0A5N1JG45"/>
<organism evidence="3 4">
    <name type="scientific">Larkinella humicola</name>
    <dbReference type="NCBI Taxonomy" id="2607654"/>
    <lineage>
        <taxon>Bacteria</taxon>
        <taxon>Pseudomonadati</taxon>
        <taxon>Bacteroidota</taxon>
        <taxon>Cytophagia</taxon>
        <taxon>Cytophagales</taxon>
        <taxon>Spirosomataceae</taxon>
        <taxon>Larkinella</taxon>
    </lineage>
</organism>
<proteinExistence type="predicted"/>
<dbReference type="PROSITE" id="PS51257">
    <property type="entry name" value="PROKAR_LIPOPROTEIN"/>
    <property type="match status" value="1"/>
</dbReference>
<evidence type="ECO:0008006" key="5">
    <source>
        <dbReference type="Google" id="ProtNLM"/>
    </source>
</evidence>
<keyword evidence="4" id="KW-1185">Reference proteome</keyword>
<feature type="signal peptide" evidence="2">
    <location>
        <begin position="1"/>
        <end position="18"/>
    </location>
</feature>
<accession>A0A5N1JG45</accession>
<feature type="chain" id="PRO_5024801920" description="Lipoprotein" evidence="2">
    <location>
        <begin position="19"/>
        <end position="162"/>
    </location>
</feature>
<evidence type="ECO:0000256" key="1">
    <source>
        <dbReference type="SAM" id="MobiDB-lite"/>
    </source>
</evidence>
<name>A0A5N1JG45_9BACT</name>
<dbReference type="Proteomes" id="UP000326344">
    <property type="component" value="Unassembled WGS sequence"/>
</dbReference>
<reference evidence="3 4" key="1">
    <citation type="submission" date="2019-09" db="EMBL/GenBank/DDBJ databases">
        <title>Genome Sequence of Larkinella sp MA1.</title>
        <authorList>
            <person name="Srinivasan S."/>
        </authorList>
    </citation>
    <scope>NUCLEOTIDE SEQUENCE [LARGE SCALE GENOMIC DNA]</scope>
    <source>
        <strain evidence="3 4">MA1</strain>
    </source>
</reference>
<evidence type="ECO:0000313" key="4">
    <source>
        <dbReference type="Proteomes" id="UP000326344"/>
    </source>
</evidence>
<dbReference type="EMBL" id="VTWS01000004">
    <property type="protein sequence ID" value="KAA9352718.1"/>
    <property type="molecule type" value="Genomic_DNA"/>
</dbReference>
<feature type="compositionally biased region" description="Basic and acidic residues" evidence="1">
    <location>
        <begin position="152"/>
        <end position="162"/>
    </location>
</feature>